<name>A0A6A5T4H0_9PLEO</name>
<evidence type="ECO:0000256" key="6">
    <source>
        <dbReference type="SAM" id="Coils"/>
    </source>
</evidence>
<keyword evidence="1" id="KW-0479">Metal-binding</keyword>
<sequence length="909" mass="103763">MASPPPSQQSSRTSTSAISQQPTLIGGKTLPPQVPGEALTRAIKKFRARLTGKDLTDFGNTTYEQLCNEIGRIQKEQETRMEMMNLSRIQSCLEAMHQFGKVIDIFLNVSNAVAFVWGPMKLLLLTASTFADSFETLLDAYEQIGEQLPLLSEYESMFHSSPHMINALALMYIDILDFHQQAMKFFAGKLWKRLFRSILAQYRRYQEDMADLKSKLDETIASEQAKKMLAVKEWLAVGQQPQQDHDSFCQIRREHSTTARWILQHAIIKHWTEADVPSTPVLWMHGIPGAGKTILASAVIEKCRENADFITCYFYCRDGDQTSSSAVGILKGLADQLLDQFPQMLPPCYTRRTLSGEPSLRSITQARKLLEDFCSTIPKLFIIVDGVDECERAERIQALNILTDIAGQCDTDVPGKLRILFVSQDYPDIRRALHSSAVARTAPKILQLSDADNESDIHTYTRLWVDRIALKFGPFTDDMKEYLRNLTTANAKGMFLYAKLVMLNLHASPTRGDLVDAIKEDNFPDGLKEALTWKEIQVALSIDVESQTIEYDDRHLRKHIHDICGSLVLVSGDRVSLVHSTARTYITNITEEIHEPSIECELATLCLQYLTFPCFEVDEPEDAEELREMALDGHMAFQDYAVAKWFHHVNVWAGSGAKFLKEATDQQAHLHAISTAMDDFMARYSEEDWSIGLVEDCKTNCSLFEGYPFYDSLVQLTSHIYTFQKKGFEARHKVSIKGLATALERNRKLLEDFPKTSPSRKEQTEYSKFYDEEKRFKCTKITCRYFSEGFKDERARKKHVNIHDRPFQCEIPDCLGAEGFANPKDLEKHTRAFHPELSDLAETFNSATAKRAKSDHACTICGKTFTRNFHRKNHELSHRGERPHECSECGKAFTRLNDLKRHQKLHDRK</sequence>
<dbReference type="GO" id="GO:0008270">
    <property type="term" value="F:zinc ion binding"/>
    <property type="evidence" value="ECO:0007669"/>
    <property type="project" value="UniProtKB-KW"/>
</dbReference>
<reference evidence="9" key="1">
    <citation type="journal article" date="2020" name="Stud. Mycol.">
        <title>101 Dothideomycetes genomes: a test case for predicting lifestyles and emergence of pathogens.</title>
        <authorList>
            <person name="Haridas S."/>
            <person name="Albert R."/>
            <person name="Binder M."/>
            <person name="Bloem J."/>
            <person name="Labutti K."/>
            <person name="Salamov A."/>
            <person name="Andreopoulos B."/>
            <person name="Baker S."/>
            <person name="Barry K."/>
            <person name="Bills G."/>
            <person name="Bluhm B."/>
            <person name="Cannon C."/>
            <person name="Castanera R."/>
            <person name="Culley D."/>
            <person name="Daum C."/>
            <person name="Ezra D."/>
            <person name="Gonzalez J."/>
            <person name="Henrissat B."/>
            <person name="Kuo A."/>
            <person name="Liang C."/>
            <person name="Lipzen A."/>
            <person name="Lutzoni F."/>
            <person name="Magnuson J."/>
            <person name="Mondo S."/>
            <person name="Nolan M."/>
            <person name="Ohm R."/>
            <person name="Pangilinan J."/>
            <person name="Park H.-J."/>
            <person name="Ramirez L."/>
            <person name="Alfaro M."/>
            <person name="Sun H."/>
            <person name="Tritt A."/>
            <person name="Yoshinaga Y."/>
            <person name="Zwiers L.-H."/>
            <person name="Turgeon B."/>
            <person name="Goodwin S."/>
            <person name="Spatafora J."/>
            <person name="Crous P."/>
            <person name="Grigoriev I."/>
        </authorList>
    </citation>
    <scope>NUCLEOTIDE SEQUENCE</scope>
    <source>
        <strain evidence="9">CBS 161.51</strain>
    </source>
</reference>
<accession>A0A6A5T4H0</accession>
<feature type="domain" description="C2H2-type" evidence="8">
    <location>
        <begin position="856"/>
        <end position="883"/>
    </location>
</feature>
<dbReference type="Pfam" id="PF24809">
    <property type="entry name" value="DUF7708"/>
    <property type="match status" value="1"/>
</dbReference>
<dbReference type="Pfam" id="PF24883">
    <property type="entry name" value="NPHP3_N"/>
    <property type="match status" value="1"/>
</dbReference>
<evidence type="ECO:0000256" key="1">
    <source>
        <dbReference type="ARBA" id="ARBA00022723"/>
    </source>
</evidence>
<feature type="compositionally biased region" description="Low complexity" evidence="7">
    <location>
        <begin position="8"/>
        <end position="21"/>
    </location>
</feature>
<dbReference type="FunFam" id="3.30.160.60:FF:000303">
    <property type="entry name" value="Zinc finger protein 41"/>
    <property type="match status" value="1"/>
</dbReference>
<dbReference type="InterPro" id="IPR056125">
    <property type="entry name" value="DUF7708"/>
</dbReference>
<keyword evidence="4" id="KW-0862">Zinc</keyword>
<protein>
    <submittedName>
        <fullName evidence="9">C2H2 domain-containing protein</fullName>
    </submittedName>
</protein>
<dbReference type="PANTHER" id="PTHR10039:SF14">
    <property type="entry name" value="NACHT DOMAIN-CONTAINING PROTEIN"/>
    <property type="match status" value="1"/>
</dbReference>
<dbReference type="InterPro" id="IPR036236">
    <property type="entry name" value="Znf_C2H2_sf"/>
</dbReference>
<keyword evidence="6" id="KW-0175">Coiled coil</keyword>
<dbReference type="PANTHER" id="PTHR10039">
    <property type="entry name" value="AMELOGENIN"/>
    <property type="match status" value="1"/>
</dbReference>
<dbReference type="InterPro" id="IPR027417">
    <property type="entry name" value="P-loop_NTPase"/>
</dbReference>
<dbReference type="InterPro" id="IPR056884">
    <property type="entry name" value="NPHP3-like_N"/>
</dbReference>
<dbReference type="PROSITE" id="PS50157">
    <property type="entry name" value="ZINC_FINGER_C2H2_2"/>
    <property type="match status" value="2"/>
</dbReference>
<gene>
    <name evidence="9" type="ORF">EJ02DRAFT_334713</name>
</gene>
<keyword evidence="3 5" id="KW-0863">Zinc-finger</keyword>
<evidence type="ECO:0000256" key="4">
    <source>
        <dbReference type="ARBA" id="ARBA00022833"/>
    </source>
</evidence>
<evidence type="ECO:0000256" key="7">
    <source>
        <dbReference type="SAM" id="MobiDB-lite"/>
    </source>
</evidence>
<dbReference type="InterPro" id="IPR013087">
    <property type="entry name" value="Znf_C2H2_type"/>
</dbReference>
<feature type="coiled-coil region" evidence="6">
    <location>
        <begin position="195"/>
        <end position="222"/>
    </location>
</feature>
<dbReference type="PROSITE" id="PS00028">
    <property type="entry name" value="ZINC_FINGER_C2H2_1"/>
    <property type="match status" value="2"/>
</dbReference>
<evidence type="ECO:0000313" key="10">
    <source>
        <dbReference type="Proteomes" id="UP000800038"/>
    </source>
</evidence>
<evidence type="ECO:0000256" key="5">
    <source>
        <dbReference type="PROSITE-ProRule" id="PRU00042"/>
    </source>
</evidence>
<evidence type="ECO:0000256" key="3">
    <source>
        <dbReference type="ARBA" id="ARBA00022771"/>
    </source>
</evidence>
<dbReference type="GO" id="GO:1990837">
    <property type="term" value="F:sequence-specific double-stranded DNA binding"/>
    <property type="evidence" value="ECO:0007669"/>
    <property type="project" value="UniProtKB-ARBA"/>
</dbReference>
<dbReference type="SUPFAM" id="SSF52540">
    <property type="entry name" value="P-loop containing nucleoside triphosphate hydrolases"/>
    <property type="match status" value="1"/>
</dbReference>
<keyword evidence="10" id="KW-1185">Reference proteome</keyword>
<dbReference type="AlphaFoldDB" id="A0A6A5T4H0"/>
<evidence type="ECO:0000313" key="9">
    <source>
        <dbReference type="EMBL" id="KAF1946974.1"/>
    </source>
</evidence>
<feature type="region of interest" description="Disordered" evidence="7">
    <location>
        <begin position="1"/>
        <end position="31"/>
    </location>
</feature>
<dbReference type="Proteomes" id="UP000800038">
    <property type="component" value="Unassembled WGS sequence"/>
</dbReference>
<feature type="domain" description="C2H2-type" evidence="8">
    <location>
        <begin position="884"/>
        <end position="909"/>
    </location>
</feature>
<dbReference type="OrthoDB" id="21416at2759"/>
<dbReference type="SMART" id="SM00355">
    <property type="entry name" value="ZnF_C2H2"/>
    <property type="match status" value="4"/>
</dbReference>
<dbReference type="Gene3D" id="3.40.50.300">
    <property type="entry name" value="P-loop containing nucleotide triphosphate hydrolases"/>
    <property type="match status" value="1"/>
</dbReference>
<organism evidence="9 10">
    <name type="scientific">Clathrospora elynae</name>
    <dbReference type="NCBI Taxonomy" id="706981"/>
    <lineage>
        <taxon>Eukaryota</taxon>
        <taxon>Fungi</taxon>
        <taxon>Dikarya</taxon>
        <taxon>Ascomycota</taxon>
        <taxon>Pezizomycotina</taxon>
        <taxon>Dothideomycetes</taxon>
        <taxon>Pleosporomycetidae</taxon>
        <taxon>Pleosporales</taxon>
        <taxon>Diademaceae</taxon>
        <taxon>Clathrospora</taxon>
    </lineage>
</organism>
<dbReference type="EMBL" id="ML976000">
    <property type="protein sequence ID" value="KAF1946974.1"/>
    <property type="molecule type" value="Genomic_DNA"/>
</dbReference>
<keyword evidence="2" id="KW-0677">Repeat</keyword>
<evidence type="ECO:0000259" key="8">
    <source>
        <dbReference type="PROSITE" id="PS50157"/>
    </source>
</evidence>
<proteinExistence type="predicted"/>
<dbReference type="SUPFAM" id="SSF57667">
    <property type="entry name" value="beta-beta-alpha zinc fingers"/>
    <property type="match status" value="1"/>
</dbReference>
<evidence type="ECO:0000256" key="2">
    <source>
        <dbReference type="ARBA" id="ARBA00022737"/>
    </source>
</evidence>
<dbReference type="Gene3D" id="3.30.160.60">
    <property type="entry name" value="Classic Zinc Finger"/>
    <property type="match status" value="3"/>
</dbReference>